<evidence type="ECO:0000313" key="2">
    <source>
        <dbReference type="EMBL" id="TNN48031.1"/>
    </source>
</evidence>
<sequence length="159" mass="16336">MPAAVPSHQLGHHGQSYPATNLSQQPPAVPASADPCCRLAAPAVPVVDSPCPVGALADPSRCIAGPSPSCPALVPHFSLPDPGLPVTQFLSFRLVAVLQSLLRLPSTHPEPTVSGVGVREVITAGGSPFQQDSNLLTEQCRGLGNSSQISHCGKAVDKQ</sequence>
<keyword evidence="3" id="KW-1185">Reference proteome</keyword>
<accession>A0A4Z2G3Z7</accession>
<dbReference type="AlphaFoldDB" id="A0A4Z2G3Z7"/>
<comment type="caution">
    <text evidence="2">The sequence shown here is derived from an EMBL/GenBank/DDBJ whole genome shotgun (WGS) entry which is preliminary data.</text>
</comment>
<protein>
    <submittedName>
        <fullName evidence="2">Uncharacterized protein</fullName>
    </submittedName>
</protein>
<feature type="region of interest" description="Disordered" evidence="1">
    <location>
        <begin position="1"/>
        <end position="26"/>
    </location>
</feature>
<feature type="compositionally biased region" description="Polar residues" evidence="1">
    <location>
        <begin position="17"/>
        <end position="26"/>
    </location>
</feature>
<proteinExistence type="predicted"/>
<organism evidence="2 3">
    <name type="scientific">Liparis tanakae</name>
    <name type="common">Tanaka's snailfish</name>
    <dbReference type="NCBI Taxonomy" id="230148"/>
    <lineage>
        <taxon>Eukaryota</taxon>
        <taxon>Metazoa</taxon>
        <taxon>Chordata</taxon>
        <taxon>Craniata</taxon>
        <taxon>Vertebrata</taxon>
        <taxon>Euteleostomi</taxon>
        <taxon>Actinopterygii</taxon>
        <taxon>Neopterygii</taxon>
        <taxon>Teleostei</taxon>
        <taxon>Neoteleostei</taxon>
        <taxon>Acanthomorphata</taxon>
        <taxon>Eupercaria</taxon>
        <taxon>Perciformes</taxon>
        <taxon>Cottioidei</taxon>
        <taxon>Cottales</taxon>
        <taxon>Liparidae</taxon>
        <taxon>Liparis</taxon>
    </lineage>
</organism>
<evidence type="ECO:0000313" key="3">
    <source>
        <dbReference type="Proteomes" id="UP000314294"/>
    </source>
</evidence>
<name>A0A4Z2G3Z7_9TELE</name>
<dbReference type="Proteomes" id="UP000314294">
    <property type="component" value="Unassembled WGS sequence"/>
</dbReference>
<reference evidence="2 3" key="1">
    <citation type="submission" date="2019-03" db="EMBL/GenBank/DDBJ databases">
        <title>First draft genome of Liparis tanakae, snailfish: a comprehensive survey of snailfish specific genes.</title>
        <authorList>
            <person name="Kim W."/>
            <person name="Song I."/>
            <person name="Jeong J.-H."/>
            <person name="Kim D."/>
            <person name="Kim S."/>
            <person name="Ryu S."/>
            <person name="Song J.Y."/>
            <person name="Lee S.K."/>
        </authorList>
    </citation>
    <scope>NUCLEOTIDE SEQUENCE [LARGE SCALE GENOMIC DNA]</scope>
    <source>
        <tissue evidence="2">Muscle</tissue>
    </source>
</reference>
<gene>
    <name evidence="2" type="ORF">EYF80_041769</name>
</gene>
<dbReference type="EMBL" id="SRLO01000714">
    <property type="protein sequence ID" value="TNN48031.1"/>
    <property type="molecule type" value="Genomic_DNA"/>
</dbReference>
<evidence type="ECO:0000256" key="1">
    <source>
        <dbReference type="SAM" id="MobiDB-lite"/>
    </source>
</evidence>